<dbReference type="GO" id="GO:0045259">
    <property type="term" value="C:proton-transporting ATP synthase complex"/>
    <property type="evidence" value="ECO:0007669"/>
    <property type="project" value="UniProtKB-KW"/>
</dbReference>
<evidence type="ECO:0000256" key="3">
    <source>
        <dbReference type="ARBA" id="ARBA00022781"/>
    </source>
</evidence>
<dbReference type="RefSeq" id="WP_091232597.1">
    <property type="nucleotide sequence ID" value="NZ_FNBG01000019.1"/>
</dbReference>
<dbReference type="Proteomes" id="UP000198972">
    <property type="component" value="Unassembled WGS sequence"/>
</dbReference>
<dbReference type="GO" id="GO:0005886">
    <property type="term" value="C:plasma membrane"/>
    <property type="evidence" value="ECO:0007669"/>
    <property type="project" value="UniProtKB-SubCell"/>
</dbReference>
<keyword evidence="7 8" id="KW-0066">ATP synthesis</keyword>
<reference evidence="9 10" key="1">
    <citation type="submission" date="2016-10" db="EMBL/GenBank/DDBJ databases">
        <authorList>
            <person name="de Groot N.N."/>
        </authorList>
    </citation>
    <scope>NUCLEOTIDE SEQUENCE [LARGE SCALE GENOMIC DNA]</scope>
    <source>
        <strain evidence="9 10">DSM 28129</strain>
    </source>
</reference>
<dbReference type="InterPro" id="IPR000711">
    <property type="entry name" value="ATPase_OSCP/dsu"/>
</dbReference>
<organism evidence="9 10">
    <name type="scientific">Fontibacillus panacisegetis</name>
    <dbReference type="NCBI Taxonomy" id="670482"/>
    <lineage>
        <taxon>Bacteria</taxon>
        <taxon>Bacillati</taxon>
        <taxon>Bacillota</taxon>
        <taxon>Bacilli</taxon>
        <taxon>Bacillales</taxon>
        <taxon>Paenibacillaceae</taxon>
        <taxon>Fontibacillus</taxon>
    </lineage>
</organism>
<keyword evidence="2 8" id="KW-0813">Transport</keyword>
<comment type="subcellular location">
    <subcellularLocation>
        <location evidence="8">Cell membrane</location>
        <topology evidence="8">Peripheral membrane protein</topology>
    </subcellularLocation>
    <subcellularLocation>
        <location evidence="1">Membrane</location>
    </subcellularLocation>
</comment>
<dbReference type="PROSITE" id="PS00389">
    <property type="entry name" value="ATPASE_DELTA"/>
    <property type="match status" value="1"/>
</dbReference>
<keyword evidence="3 8" id="KW-0375">Hydrogen ion transport</keyword>
<evidence type="ECO:0000256" key="6">
    <source>
        <dbReference type="ARBA" id="ARBA00023196"/>
    </source>
</evidence>
<keyword evidence="10" id="KW-1185">Reference proteome</keyword>
<dbReference type="PRINTS" id="PR00125">
    <property type="entry name" value="ATPASEDELTA"/>
</dbReference>
<evidence type="ECO:0000256" key="4">
    <source>
        <dbReference type="ARBA" id="ARBA00023065"/>
    </source>
</evidence>
<comment type="function">
    <text evidence="8">This protein is part of the stalk that links CF(0) to CF(1). It either transmits conformational changes from CF(0) to CF(1) or is implicated in proton conduction.</text>
</comment>
<dbReference type="SUPFAM" id="SSF47928">
    <property type="entry name" value="N-terminal domain of the delta subunit of the F1F0-ATP synthase"/>
    <property type="match status" value="1"/>
</dbReference>
<name>A0A1G7PNU3_9BACL</name>
<dbReference type="Pfam" id="PF00213">
    <property type="entry name" value="OSCP"/>
    <property type="match status" value="1"/>
</dbReference>
<proteinExistence type="inferred from homology"/>
<keyword evidence="6 8" id="KW-0139">CF(1)</keyword>
<dbReference type="HAMAP" id="MF_01416">
    <property type="entry name" value="ATP_synth_delta_bact"/>
    <property type="match status" value="1"/>
</dbReference>
<keyword evidence="5 8" id="KW-0472">Membrane</keyword>
<evidence type="ECO:0000256" key="8">
    <source>
        <dbReference type="HAMAP-Rule" id="MF_01416"/>
    </source>
</evidence>
<evidence type="ECO:0000313" key="9">
    <source>
        <dbReference type="EMBL" id="SDF87941.1"/>
    </source>
</evidence>
<dbReference type="AlphaFoldDB" id="A0A1G7PNU3"/>
<evidence type="ECO:0000313" key="10">
    <source>
        <dbReference type="Proteomes" id="UP000198972"/>
    </source>
</evidence>
<dbReference type="InterPro" id="IPR020781">
    <property type="entry name" value="ATPase_OSCP/d_CS"/>
</dbReference>
<gene>
    <name evidence="8" type="primary">atpH</name>
    <name evidence="9" type="ORF">SAMN04488542_11950</name>
</gene>
<dbReference type="STRING" id="670482.SAMN04488542_11950"/>
<dbReference type="NCBIfam" id="TIGR01145">
    <property type="entry name" value="ATP_synt_delta"/>
    <property type="match status" value="1"/>
</dbReference>
<protein>
    <recommendedName>
        <fullName evidence="8">ATP synthase subunit delta</fullName>
    </recommendedName>
    <alternativeName>
        <fullName evidence="8">ATP synthase F(1) sector subunit delta</fullName>
    </alternativeName>
    <alternativeName>
        <fullName evidence="8">F-type ATPase subunit delta</fullName>
        <shortName evidence="8">F-ATPase subunit delta</shortName>
    </alternativeName>
</protein>
<dbReference type="GO" id="GO:0046933">
    <property type="term" value="F:proton-transporting ATP synthase activity, rotational mechanism"/>
    <property type="evidence" value="ECO:0007669"/>
    <property type="project" value="UniProtKB-UniRule"/>
</dbReference>
<evidence type="ECO:0000256" key="5">
    <source>
        <dbReference type="ARBA" id="ARBA00023136"/>
    </source>
</evidence>
<evidence type="ECO:0000256" key="2">
    <source>
        <dbReference type="ARBA" id="ARBA00022448"/>
    </source>
</evidence>
<keyword evidence="4 8" id="KW-0406">Ion transport</keyword>
<evidence type="ECO:0000256" key="1">
    <source>
        <dbReference type="ARBA" id="ARBA00004370"/>
    </source>
</evidence>
<dbReference type="NCBIfam" id="NF004403">
    <property type="entry name" value="PRK05758.2-4"/>
    <property type="match status" value="1"/>
</dbReference>
<dbReference type="OrthoDB" id="9802471at2"/>
<dbReference type="EMBL" id="FNBG01000019">
    <property type="protein sequence ID" value="SDF87941.1"/>
    <property type="molecule type" value="Genomic_DNA"/>
</dbReference>
<dbReference type="Gene3D" id="1.10.520.20">
    <property type="entry name" value="N-terminal domain of the delta subunit of the F1F0-ATP synthase"/>
    <property type="match status" value="1"/>
</dbReference>
<accession>A0A1G7PNU3</accession>
<sequence>MSRDIVAAKRYAKALYEIAARDGQTLEIENELKALVSSFSNESEVGHFLSSPKISVEEKWTVISRAIEGKLSKPVISLTKLLIERGRVELLPELLVGYIKISGDAQGVANATVYSTYALNDEEQKQVAAEFGSLVNKKIRVENVIDKSLLGGMKVRIGDTLYDGSLAGKLERLEKSFRRQAL</sequence>
<dbReference type="InterPro" id="IPR026015">
    <property type="entry name" value="ATP_synth_OSCP/delta_N_sf"/>
</dbReference>
<comment type="function">
    <text evidence="8">F(1)F(0) ATP synthase produces ATP from ADP in the presence of a proton or sodium gradient. F-type ATPases consist of two structural domains, F(1) containing the extramembraneous catalytic core and F(0) containing the membrane proton channel, linked together by a central stalk and a peripheral stalk. During catalysis, ATP synthesis in the catalytic domain of F(1) is coupled via a rotary mechanism of the central stalk subunits to proton translocation.</text>
</comment>
<dbReference type="PANTHER" id="PTHR11910">
    <property type="entry name" value="ATP SYNTHASE DELTA CHAIN"/>
    <property type="match status" value="1"/>
</dbReference>
<keyword evidence="8" id="KW-1003">Cell membrane</keyword>
<evidence type="ECO:0000256" key="7">
    <source>
        <dbReference type="ARBA" id="ARBA00023310"/>
    </source>
</evidence>
<comment type="similarity">
    <text evidence="8">Belongs to the ATPase delta chain family.</text>
</comment>